<reference evidence="2 3" key="1">
    <citation type="submission" date="2020-08" db="EMBL/GenBank/DDBJ databases">
        <title>Genomic Encyclopedia of Type Strains, Phase IV (KMG-IV): sequencing the most valuable type-strain genomes for metagenomic binning, comparative biology and taxonomic classification.</title>
        <authorList>
            <person name="Goeker M."/>
        </authorList>
    </citation>
    <scope>NUCLEOTIDE SEQUENCE [LARGE SCALE GENOMIC DNA]</scope>
    <source>
        <strain evidence="2 3">YIM 65646</strain>
    </source>
</reference>
<dbReference type="PANTHER" id="PTHR43317">
    <property type="entry name" value="THERMOSPERMINE SYNTHASE ACAULIS5"/>
    <property type="match status" value="1"/>
</dbReference>
<keyword evidence="1" id="KW-0620">Polyamine biosynthesis</keyword>
<dbReference type="Proteomes" id="UP000548476">
    <property type="component" value="Unassembled WGS sequence"/>
</dbReference>
<evidence type="ECO:0000256" key="1">
    <source>
        <dbReference type="ARBA" id="ARBA00023115"/>
    </source>
</evidence>
<gene>
    <name evidence="2" type="ORF">HNR73_003033</name>
</gene>
<evidence type="ECO:0008006" key="4">
    <source>
        <dbReference type="Google" id="ProtNLM"/>
    </source>
</evidence>
<evidence type="ECO:0000313" key="3">
    <source>
        <dbReference type="Proteomes" id="UP000548476"/>
    </source>
</evidence>
<evidence type="ECO:0000313" key="2">
    <source>
        <dbReference type="EMBL" id="MBB6035176.1"/>
    </source>
</evidence>
<dbReference type="PANTHER" id="PTHR43317:SF1">
    <property type="entry name" value="THERMOSPERMINE SYNTHASE ACAULIS5"/>
    <property type="match status" value="1"/>
</dbReference>
<protein>
    <recommendedName>
        <fullName evidence="4">Spermine synthase</fullName>
    </recommendedName>
</protein>
<dbReference type="SUPFAM" id="SSF53335">
    <property type="entry name" value="S-adenosyl-L-methionine-dependent methyltransferases"/>
    <property type="match status" value="1"/>
</dbReference>
<name>A0A841FFY4_9ACTN</name>
<dbReference type="RefSeq" id="WP_221330960.1">
    <property type="nucleotide sequence ID" value="NZ_BONT01000006.1"/>
</dbReference>
<dbReference type="AlphaFoldDB" id="A0A841FFY4"/>
<dbReference type="GO" id="GO:0006596">
    <property type="term" value="P:polyamine biosynthetic process"/>
    <property type="evidence" value="ECO:0007669"/>
    <property type="project" value="UniProtKB-KW"/>
</dbReference>
<accession>A0A841FFY4</accession>
<dbReference type="Gene3D" id="3.40.50.150">
    <property type="entry name" value="Vaccinia Virus protein VP39"/>
    <property type="match status" value="1"/>
</dbReference>
<sequence>MDTIFADVDGGQAELVPDPGREGSWTLYVASVAQSYVDMTAPKRLEFEYVRKIARILDAAAKPREPLRVLHLGAGALTIPRYIAAARPGSVQKVVDRDARLLDFVLVHLPLRRDADVTPTVADAREAVGASAAGEWDVVVGDIYNGAQMPSHVSGVEFAREVERILAPGGLYIVNVTDLPMLSFTRRLTAGLREAFADVVLIGEPGMLRGRRYGNLVLAAGEELPRGIAGDGKGVVHGAALAKFAGGARPLSDDAPEASPT</sequence>
<dbReference type="CDD" id="cd02440">
    <property type="entry name" value="AdoMet_MTases"/>
    <property type="match status" value="1"/>
</dbReference>
<dbReference type="EMBL" id="JACHGT010000006">
    <property type="protein sequence ID" value="MBB6035176.1"/>
    <property type="molecule type" value="Genomic_DNA"/>
</dbReference>
<keyword evidence="3" id="KW-1185">Reference proteome</keyword>
<organism evidence="2 3">
    <name type="scientific">Phytomonospora endophytica</name>
    <dbReference type="NCBI Taxonomy" id="714109"/>
    <lineage>
        <taxon>Bacteria</taxon>
        <taxon>Bacillati</taxon>
        <taxon>Actinomycetota</taxon>
        <taxon>Actinomycetes</taxon>
        <taxon>Micromonosporales</taxon>
        <taxon>Micromonosporaceae</taxon>
        <taxon>Phytomonospora</taxon>
    </lineage>
</organism>
<dbReference type="InterPro" id="IPR029063">
    <property type="entry name" value="SAM-dependent_MTases_sf"/>
</dbReference>
<comment type="caution">
    <text evidence="2">The sequence shown here is derived from an EMBL/GenBank/DDBJ whole genome shotgun (WGS) entry which is preliminary data.</text>
</comment>
<proteinExistence type="predicted"/>
<dbReference type="NCBIfam" id="NF037959">
    <property type="entry name" value="MFS_SpdSyn"/>
    <property type="match status" value="1"/>
</dbReference>